<evidence type="ECO:0000313" key="4">
    <source>
        <dbReference type="EMBL" id="KAE9152563.1"/>
    </source>
</evidence>
<evidence type="ECO:0000313" key="14">
    <source>
        <dbReference type="Proteomes" id="UP000441208"/>
    </source>
</evidence>
<dbReference type="Proteomes" id="UP000440367">
    <property type="component" value="Unassembled WGS sequence"/>
</dbReference>
<evidence type="ECO:0000313" key="5">
    <source>
        <dbReference type="EMBL" id="KAE9229444.1"/>
    </source>
</evidence>
<dbReference type="Proteomes" id="UP000440732">
    <property type="component" value="Unassembled WGS sequence"/>
</dbReference>
<evidence type="ECO:0000313" key="3">
    <source>
        <dbReference type="EMBL" id="KAE9132214.1"/>
    </source>
</evidence>
<accession>A0A6A3FP09</accession>
<keyword evidence="10" id="KW-1185">Reference proteome</keyword>
<dbReference type="OrthoDB" id="10278983at2759"/>
<dbReference type="EMBL" id="QXFX01000115">
    <property type="protein sequence ID" value="KAE9131078.1"/>
    <property type="molecule type" value="Genomic_DNA"/>
</dbReference>
<dbReference type="Proteomes" id="UP000433483">
    <property type="component" value="Unassembled WGS sequence"/>
</dbReference>
<dbReference type="Proteomes" id="UP000437068">
    <property type="component" value="Unassembled WGS sequence"/>
</dbReference>
<evidence type="ECO:0000313" key="2">
    <source>
        <dbReference type="EMBL" id="KAE9131078.1"/>
    </source>
</evidence>
<sequence>MFESVALTAAQWAFVYIQFQNIMNSSSLQVRWSSLLLAKGFINSTHMGWDNCSVRSMHSLISADSLIVFSAASGLTTLREGSVEVDANGVMSLTATSGVVAPTFNMSSHKGATDW</sequence>
<comment type="caution">
    <text evidence="1">The sequence shown here is derived from an EMBL/GenBank/DDBJ whole genome shotgun (WGS) entry which is preliminary data.</text>
</comment>
<evidence type="ECO:0000313" key="16">
    <source>
        <dbReference type="Proteomes" id="UP000488956"/>
    </source>
</evidence>
<evidence type="ECO:0000313" key="15">
    <source>
        <dbReference type="Proteomes" id="UP000476176"/>
    </source>
</evidence>
<dbReference type="Proteomes" id="UP000488956">
    <property type="component" value="Unassembled WGS sequence"/>
</dbReference>
<evidence type="ECO:0000313" key="9">
    <source>
        <dbReference type="Proteomes" id="UP000429523"/>
    </source>
</evidence>
<dbReference type="Proteomes" id="UP000476176">
    <property type="component" value="Unassembled WGS sequence"/>
</dbReference>
<evidence type="ECO:0000313" key="7">
    <source>
        <dbReference type="EMBL" id="KAE9251462.1"/>
    </source>
</evidence>
<evidence type="ECO:0000313" key="10">
    <source>
        <dbReference type="Proteomes" id="UP000433483"/>
    </source>
</evidence>
<dbReference type="EMBL" id="QXGC01000096">
    <property type="protein sequence ID" value="KAE9249974.1"/>
    <property type="molecule type" value="Genomic_DNA"/>
</dbReference>
<dbReference type="EMBL" id="QXGA01000100">
    <property type="protein sequence ID" value="KAE9152563.1"/>
    <property type="molecule type" value="Genomic_DNA"/>
</dbReference>
<evidence type="ECO:0000313" key="12">
    <source>
        <dbReference type="Proteomes" id="UP000440367"/>
    </source>
</evidence>
<dbReference type="EMBL" id="QXGE01000110">
    <property type="protein sequence ID" value="KAE9324348.1"/>
    <property type="molecule type" value="Genomic_DNA"/>
</dbReference>
<dbReference type="EMBL" id="QXGF01000131">
    <property type="protein sequence ID" value="KAE8946111.1"/>
    <property type="molecule type" value="Genomic_DNA"/>
</dbReference>
<dbReference type="Proteomes" id="UP000429523">
    <property type="component" value="Unassembled WGS sequence"/>
</dbReference>
<dbReference type="Proteomes" id="UP000441208">
    <property type="component" value="Unassembled WGS sequence"/>
</dbReference>
<dbReference type="EMBL" id="QXGB01000119">
    <property type="protein sequence ID" value="KAE9229444.1"/>
    <property type="molecule type" value="Genomic_DNA"/>
</dbReference>
<dbReference type="EMBL" id="QXFZ01000117">
    <property type="protein sequence ID" value="KAE9132214.1"/>
    <property type="molecule type" value="Genomic_DNA"/>
</dbReference>
<evidence type="ECO:0000313" key="11">
    <source>
        <dbReference type="Proteomes" id="UP000437068"/>
    </source>
</evidence>
<protein>
    <submittedName>
        <fullName evidence="1">Uncharacterized protein</fullName>
    </submittedName>
</protein>
<evidence type="ECO:0000313" key="8">
    <source>
        <dbReference type="EMBL" id="KAE9324348.1"/>
    </source>
</evidence>
<name>A0A6A3FP09_9STRA</name>
<evidence type="ECO:0000313" key="6">
    <source>
        <dbReference type="EMBL" id="KAE9249974.1"/>
    </source>
</evidence>
<evidence type="ECO:0000313" key="1">
    <source>
        <dbReference type="EMBL" id="KAE8946111.1"/>
    </source>
</evidence>
<evidence type="ECO:0000313" key="13">
    <source>
        <dbReference type="Proteomes" id="UP000440732"/>
    </source>
</evidence>
<dbReference type="EMBL" id="QXGD01000131">
    <property type="protein sequence ID" value="KAE9251462.1"/>
    <property type="molecule type" value="Genomic_DNA"/>
</dbReference>
<reference evidence="9 10" key="1">
    <citation type="submission" date="2018-08" db="EMBL/GenBank/DDBJ databases">
        <title>Genomic investigation of the strawberry pathogen Phytophthora fragariae indicates pathogenicity is determined by transcriptional variation in three key races.</title>
        <authorList>
            <person name="Adams T.M."/>
            <person name="Armitage A.D."/>
            <person name="Sobczyk M.K."/>
            <person name="Bates H.J."/>
            <person name="Dunwell J.M."/>
            <person name="Nellist C.F."/>
            <person name="Harrison R.J."/>
        </authorList>
    </citation>
    <scope>NUCLEOTIDE SEQUENCE [LARGE SCALE GENOMIC DNA]</scope>
    <source>
        <strain evidence="8 11">A4</strain>
        <strain evidence="7 12">BC-1</strain>
        <strain evidence="6 15">BC-23</strain>
        <strain evidence="5 10">NOV-27</strain>
        <strain evidence="4 13">NOV-5</strain>
        <strain evidence="3 14">NOV-71</strain>
        <strain evidence="1 9">NOV-9</strain>
        <strain evidence="2 16">ONT-3</strain>
    </source>
</reference>
<dbReference type="AlphaFoldDB" id="A0A6A3FP09"/>
<proteinExistence type="predicted"/>
<gene>
    <name evidence="8" type="ORF">PF001_g3481</name>
    <name evidence="7" type="ORF">PF002_g4284</name>
    <name evidence="6" type="ORF">PF004_g3142</name>
    <name evidence="5" type="ORF">PF005_g3875</name>
    <name evidence="4" type="ORF">PF006_g3233</name>
    <name evidence="3" type="ORF">PF007_g3820</name>
    <name evidence="1" type="ORF">PF009_g4254</name>
    <name evidence="2" type="ORF">PF010_g3611</name>
</gene>
<organism evidence="1 9">
    <name type="scientific">Phytophthora fragariae</name>
    <dbReference type="NCBI Taxonomy" id="53985"/>
    <lineage>
        <taxon>Eukaryota</taxon>
        <taxon>Sar</taxon>
        <taxon>Stramenopiles</taxon>
        <taxon>Oomycota</taxon>
        <taxon>Peronosporomycetes</taxon>
        <taxon>Peronosporales</taxon>
        <taxon>Peronosporaceae</taxon>
        <taxon>Phytophthora</taxon>
    </lineage>
</organism>